<accession>A0A6C0D8E4</accession>
<proteinExistence type="predicted"/>
<reference evidence="1" key="1">
    <citation type="journal article" date="2020" name="Nature">
        <title>Giant virus diversity and host interactions through global metagenomics.</title>
        <authorList>
            <person name="Schulz F."/>
            <person name="Roux S."/>
            <person name="Paez-Espino D."/>
            <person name="Jungbluth S."/>
            <person name="Walsh D.A."/>
            <person name="Denef V.J."/>
            <person name="McMahon K.D."/>
            <person name="Konstantinidis K.T."/>
            <person name="Eloe-Fadrosh E.A."/>
            <person name="Kyrpides N.C."/>
            <person name="Woyke T."/>
        </authorList>
    </citation>
    <scope>NUCLEOTIDE SEQUENCE</scope>
    <source>
        <strain evidence="1">GVMAG-M-3300023174-129</strain>
    </source>
</reference>
<dbReference type="EMBL" id="MN739542">
    <property type="protein sequence ID" value="QHT12209.1"/>
    <property type="molecule type" value="Genomic_DNA"/>
</dbReference>
<dbReference type="Pfam" id="PF13578">
    <property type="entry name" value="Methyltransf_24"/>
    <property type="match status" value="1"/>
</dbReference>
<evidence type="ECO:0000313" key="1">
    <source>
        <dbReference type="EMBL" id="QHT12209.1"/>
    </source>
</evidence>
<name>A0A6C0D8E4_9ZZZZ</name>
<sequence>MIPTLVIDSTNCITELCCLGQYYNTDKSPYNVAGHRHPYTPVYSMLMAKYKNQPIRFAEIGVAGGASVNMWYNYFEKGNFYFFDRDQSFLNNAESLVGKEKCSFLLMDVTKAESVRDSLELTGGNLDILLDDSSHNPDDQYHIIREGLPFVKSGGMIIIEDVERSKEDSVYEHILKGIDHEFSFISFILTEHNNKYSPGWNNDKLLVLIKK</sequence>
<evidence type="ECO:0008006" key="2">
    <source>
        <dbReference type="Google" id="ProtNLM"/>
    </source>
</evidence>
<organism evidence="1">
    <name type="scientific">viral metagenome</name>
    <dbReference type="NCBI Taxonomy" id="1070528"/>
    <lineage>
        <taxon>unclassified sequences</taxon>
        <taxon>metagenomes</taxon>
        <taxon>organismal metagenomes</taxon>
    </lineage>
</organism>
<dbReference type="InterPro" id="IPR029063">
    <property type="entry name" value="SAM-dependent_MTases_sf"/>
</dbReference>
<dbReference type="AlphaFoldDB" id="A0A6C0D8E4"/>
<dbReference type="Gene3D" id="3.40.50.150">
    <property type="entry name" value="Vaccinia Virus protein VP39"/>
    <property type="match status" value="1"/>
</dbReference>
<dbReference type="SUPFAM" id="SSF53335">
    <property type="entry name" value="S-adenosyl-L-methionine-dependent methyltransferases"/>
    <property type="match status" value="1"/>
</dbReference>
<protein>
    <recommendedName>
        <fullName evidence="2">Methyltransferase</fullName>
    </recommendedName>
</protein>